<dbReference type="Gene3D" id="3.30.1950.10">
    <property type="entry name" value="wza like domain"/>
    <property type="match status" value="1"/>
</dbReference>
<evidence type="ECO:0000313" key="5">
    <source>
        <dbReference type="EMBL" id="GEO18737.1"/>
    </source>
</evidence>
<evidence type="ECO:0000256" key="1">
    <source>
        <dbReference type="ARBA" id="ARBA00022729"/>
    </source>
</evidence>
<evidence type="ECO:0000256" key="2">
    <source>
        <dbReference type="SAM" id="Coils"/>
    </source>
</evidence>
<protein>
    <submittedName>
        <fullName evidence="5">Exopolysaccharide biosynthesis protein</fullName>
    </submittedName>
</protein>
<name>A0A512C3V9_9HYPH</name>
<reference evidence="5 6" key="1">
    <citation type="submission" date="2019-07" db="EMBL/GenBank/DDBJ databases">
        <title>Whole genome shotgun sequence of Microvirga aerophila NBRC 106136.</title>
        <authorList>
            <person name="Hosoyama A."/>
            <person name="Uohara A."/>
            <person name="Ohji S."/>
            <person name="Ichikawa N."/>
        </authorList>
    </citation>
    <scope>NUCLEOTIDE SEQUENCE [LARGE SCALE GENOMIC DNA]</scope>
    <source>
        <strain evidence="5 6">NBRC 106136</strain>
    </source>
</reference>
<dbReference type="InterPro" id="IPR058781">
    <property type="entry name" value="HH_AprE-like"/>
</dbReference>
<organism evidence="5 6">
    <name type="scientific">Microvirga aerophila</name>
    <dbReference type="NCBI Taxonomy" id="670291"/>
    <lineage>
        <taxon>Bacteria</taxon>
        <taxon>Pseudomonadati</taxon>
        <taxon>Pseudomonadota</taxon>
        <taxon>Alphaproteobacteria</taxon>
        <taxon>Hyphomicrobiales</taxon>
        <taxon>Methylobacteriaceae</taxon>
        <taxon>Microvirga</taxon>
    </lineage>
</organism>
<keyword evidence="6" id="KW-1185">Reference proteome</keyword>
<gene>
    <name evidence="5" type="ORF">MAE02_64330</name>
</gene>
<comment type="caution">
    <text evidence="5">The sequence shown here is derived from an EMBL/GenBank/DDBJ whole genome shotgun (WGS) entry which is preliminary data.</text>
</comment>
<dbReference type="Pfam" id="PF25994">
    <property type="entry name" value="HH_AprE"/>
    <property type="match status" value="1"/>
</dbReference>
<dbReference type="InterPro" id="IPR003715">
    <property type="entry name" value="Poly_export_N"/>
</dbReference>
<dbReference type="Proteomes" id="UP000321085">
    <property type="component" value="Unassembled WGS sequence"/>
</dbReference>
<evidence type="ECO:0000259" key="4">
    <source>
        <dbReference type="Pfam" id="PF25994"/>
    </source>
</evidence>
<feature type="coiled-coil region" evidence="2">
    <location>
        <begin position="290"/>
        <end position="339"/>
    </location>
</feature>
<keyword evidence="1" id="KW-0732">Signal</keyword>
<proteinExistence type="predicted"/>
<evidence type="ECO:0000313" key="6">
    <source>
        <dbReference type="Proteomes" id="UP000321085"/>
    </source>
</evidence>
<feature type="domain" description="Polysaccharide export protein N-terminal" evidence="3">
    <location>
        <begin position="10"/>
        <end position="73"/>
    </location>
</feature>
<dbReference type="AlphaFoldDB" id="A0A512C3V9"/>
<dbReference type="PANTHER" id="PTHR33619:SF3">
    <property type="entry name" value="POLYSACCHARIDE EXPORT PROTEIN GFCE-RELATED"/>
    <property type="match status" value="1"/>
</dbReference>
<sequence>MQLTPTNAWAAYRLGVGDVLEIAVVGSPDLRYKTAVNIDGEIVFPLIGSLKVIGLSLLEVRNALGSALSTKMVRMRAADTRDSVSAITPEEVLVNIVEYRPIYLDGDISKPGEQAYRPNMTVRQAISAAGGYDITRFRMSNPVLELVDLRSQYEVFRSEIIQKEARVARLQAELDSKATFELKILPQSSTESVPLPQVRNFEAELLNARKVDHDREKSYLNNAIKQADARLSTLNAQQQQEGEGVRLDVAEFERVKGLLDKGQGTVIRVTDARRALLLSSTRQLQTSALATQVEVQRDELSRRLQKLDDDRHMNIMNELQTTSMELDAARSRLRAAQEKIVYVGTVRSELVRGTGGNPEIVVFRMGADGEEQITAGQDMLLKPGDIVQITLKSEPSER</sequence>
<dbReference type="Pfam" id="PF02563">
    <property type="entry name" value="Poly_export"/>
    <property type="match status" value="1"/>
</dbReference>
<dbReference type="EMBL" id="BJYU01000235">
    <property type="protein sequence ID" value="GEO18737.1"/>
    <property type="molecule type" value="Genomic_DNA"/>
</dbReference>
<dbReference type="PANTHER" id="PTHR33619">
    <property type="entry name" value="POLYSACCHARIDE EXPORT PROTEIN GFCE-RELATED"/>
    <property type="match status" value="1"/>
</dbReference>
<dbReference type="InterPro" id="IPR049712">
    <property type="entry name" value="Poly_export"/>
</dbReference>
<accession>A0A512C3V9</accession>
<dbReference type="GO" id="GO:0015159">
    <property type="term" value="F:polysaccharide transmembrane transporter activity"/>
    <property type="evidence" value="ECO:0007669"/>
    <property type="project" value="InterPro"/>
</dbReference>
<keyword evidence="2" id="KW-0175">Coiled coil</keyword>
<evidence type="ECO:0000259" key="3">
    <source>
        <dbReference type="Pfam" id="PF02563"/>
    </source>
</evidence>
<feature type="domain" description="AprE-like long alpha-helical hairpin" evidence="4">
    <location>
        <begin position="150"/>
        <end position="338"/>
    </location>
</feature>